<dbReference type="InterPro" id="IPR024060">
    <property type="entry name" value="Ureidoglycolate_lyase_dom_sf"/>
</dbReference>
<evidence type="ECO:0000313" key="2">
    <source>
        <dbReference type="EMBL" id="GIM15600.1"/>
    </source>
</evidence>
<accession>A0A8J4GWR9</accession>
<name>A0A8J4GWR9_9CHLO</name>
<dbReference type="AlphaFoldDB" id="A0A8J4GWR9"/>
<evidence type="ECO:0000313" key="1">
    <source>
        <dbReference type="EMBL" id="GIL79484.1"/>
    </source>
</evidence>
<dbReference type="Proteomes" id="UP000747110">
    <property type="component" value="Unassembled WGS sequence"/>
</dbReference>
<keyword evidence="4" id="KW-1185">Reference proteome</keyword>
<dbReference type="PANTHER" id="PTHR35721:SF1">
    <property type="entry name" value="UREIDOGLYCOLATE HYDROLASE"/>
    <property type="match status" value="1"/>
</dbReference>
<dbReference type="EMBL" id="BNCP01000016">
    <property type="protein sequence ID" value="GIL79484.1"/>
    <property type="molecule type" value="Genomic_DNA"/>
</dbReference>
<protein>
    <recommendedName>
        <fullName evidence="5">Ureidoglycolate hydrolase</fullName>
    </recommendedName>
</protein>
<dbReference type="OrthoDB" id="2018886at2759"/>
<dbReference type="InterPro" id="IPR011051">
    <property type="entry name" value="RmlC_Cupin_sf"/>
</dbReference>
<comment type="caution">
    <text evidence="2">The sequence shown here is derived from an EMBL/GenBank/DDBJ whole genome shotgun (WGS) entry which is preliminary data.</text>
</comment>
<proteinExistence type="predicted"/>
<evidence type="ECO:0000313" key="4">
    <source>
        <dbReference type="Proteomes" id="UP000747110"/>
    </source>
</evidence>
<organism evidence="2 3">
    <name type="scientific">Volvox reticuliferus</name>
    <dbReference type="NCBI Taxonomy" id="1737510"/>
    <lineage>
        <taxon>Eukaryota</taxon>
        <taxon>Viridiplantae</taxon>
        <taxon>Chlorophyta</taxon>
        <taxon>core chlorophytes</taxon>
        <taxon>Chlorophyceae</taxon>
        <taxon>CS clade</taxon>
        <taxon>Chlamydomonadales</taxon>
        <taxon>Volvocaceae</taxon>
        <taxon>Volvox</taxon>
    </lineage>
</organism>
<evidence type="ECO:0000313" key="3">
    <source>
        <dbReference type="Proteomes" id="UP000722791"/>
    </source>
</evidence>
<reference evidence="2" key="1">
    <citation type="journal article" date="2021" name="Proc. Natl. Acad. Sci. U.S.A.">
        <title>Three genomes in the algal genus Volvox reveal the fate of a haploid sex-determining region after a transition to homothallism.</title>
        <authorList>
            <person name="Yamamoto K."/>
            <person name="Hamaji T."/>
            <person name="Kawai-Toyooka H."/>
            <person name="Matsuzaki R."/>
            <person name="Takahashi F."/>
            <person name="Nishimura Y."/>
            <person name="Kawachi M."/>
            <person name="Noguchi H."/>
            <person name="Minakuchi Y."/>
            <person name="Umen J.G."/>
            <person name="Toyoda A."/>
            <person name="Nozaki H."/>
        </authorList>
    </citation>
    <scope>NUCLEOTIDE SEQUENCE</scope>
    <source>
        <strain evidence="2">NIES-3785</strain>
        <strain evidence="1">NIES-3786</strain>
    </source>
</reference>
<evidence type="ECO:0008006" key="5">
    <source>
        <dbReference type="Google" id="ProtNLM"/>
    </source>
</evidence>
<sequence length="205" mass="23365">MLTCTNRAPVHRLDTRRSRPVLASAQPNVDRNTAQLKQITLKVTPLTPENIKPFGQIISTSDDGKLFDQEDAQLVLNQGTPRFYIMRLPARGLRFHRITYHGKVTQCLGGLTPPHPWYMALATPTGSLERYPRSEDIRVFRIPFGSFIKMEVGTWHAGPLFAEPGAMDFYNLELSDTNVIDHNTHDYRRDNNTEFIVVDDLMPDT</sequence>
<dbReference type="GO" id="GO:0004848">
    <property type="term" value="F:ureidoglycolate hydrolase activity"/>
    <property type="evidence" value="ECO:0007669"/>
    <property type="project" value="InterPro"/>
</dbReference>
<dbReference type="PANTHER" id="PTHR35721">
    <property type="entry name" value="UREIDOGLYCOLATE HYDROLASE"/>
    <property type="match status" value="1"/>
</dbReference>
<gene>
    <name evidence="1" type="ORF">Vretifemale_8810</name>
    <name evidence="2" type="ORF">Vretimale_18366</name>
</gene>
<dbReference type="EMBL" id="BNCQ01000066">
    <property type="protein sequence ID" value="GIM15600.1"/>
    <property type="molecule type" value="Genomic_DNA"/>
</dbReference>
<dbReference type="Gene3D" id="2.60.120.480">
    <property type="entry name" value="Ureidoglycolate hydrolase"/>
    <property type="match status" value="1"/>
</dbReference>
<dbReference type="Proteomes" id="UP000722791">
    <property type="component" value="Unassembled WGS sequence"/>
</dbReference>
<dbReference type="SUPFAM" id="SSF51182">
    <property type="entry name" value="RmlC-like cupins"/>
    <property type="match status" value="1"/>
</dbReference>